<dbReference type="GO" id="GO:0048027">
    <property type="term" value="F:mRNA 5'-UTR binding"/>
    <property type="evidence" value="ECO:0007669"/>
    <property type="project" value="UniProtKB-UniRule"/>
</dbReference>
<dbReference type="SUPFAM" id="SSF117130">
    <property type="entry name" value="CsrA-like"/>
    <property type="match status" value="1"/>
</dbReference>
<protein>
    <recommendedName>
        <fullName evidence="5">Translational regulator CsrA</fullName>
    </recommendedName>
    <alternativeName>
        <fullName evidence="5">Carbon storage regulator</fullName>
    </alternativeName>
</protein>
<organism evidence="6 7">
    <name type="scientific">Providencia alcalifaciens</name>
    <dbReference type="NCBI Taxonomy" id="126385"/>
    <lineage>
        <taxon>Bacteria</taxon>
        <taxon>Pseudomonadati</taxon>
        <taxon>Pseudomonadota</taxon>
        <taxon>Gammaproteobacteria</taxon>
        <taxon>Enterobacterales</taxon>
        <taxon>Morganellaceae</taxon>
        <taxon>Providencia</taxon>
    </lineage>
</organism>
<comment type="subcellular location">
    <subcellularLocation>
        <location evidence="5">Cytoplasm</location>
    </subcellularLocation>
</comment>
<evidence type="ECO:0000256" key="1">
    <source>
        <dbReference type="ARBA" id="ARBA00022490"/>
    </source>
</evidence>
<dbReference type="GO" id="GO:0045947">
    <property type="term" value="P:negative regulation of translational initiation"/>
    <property type="evidence" value="ECO:0007669"/>
    <property type="project" value="UniProtKB-UniRule"/>
</dbReference>
<dbReference type="HAMAP" id="MF_00167">
    <property type="entry name" value="CsrA"/>
    <property type="match status" value="1"/>
</dbReference>
<comment type="function">
    <text evidence="5">A key translational regulator that binds mRNA to regulate translation initiation and/or mRNA stability. Mediates global changes in gene expression, shifting from rapid growth to stress survival by linking envelope stress, the stringent response and the catabolite repression systems. Usually binds in the 5'-UTR; binding at or near the Shine-Dalgarno sequence prevents ribosome-binding, repressing translation, binding elsewhere in the 5'-UTR can activate translation and/or stabilize the mRNA. Its function is antagonized by small RNA(s).</text>
</comment>
<evidence type="ECO:0000313" key="7">
    <source>
        <dbReference type="Proteomes" id="UP000295055"/>
    </source>
</evidence>
<dbReference type="GO" id="GO:0006402">
    <property type="term" value="P:mRNA catabolic process"/>
    <property type="evidence" value="ECO:0007669"/>
    <property type="project" value="InterPro"/>
</dbReference>
<evidence type="ECO:0000256" key="5">
    <source>
        <dbReference type="HAMAP-Rule" id="MF_00167"/>
    </source>
</evidence>
<keyword evidence="2 5" id="KW-0810">Translation regulation</keyword>
<sequence>MLILTRRAGETVVIGDDVKVTVLGIKGCQVRIGIEAPKDTSIHREEIYLRIQAENNNASAS</sequence>
<keyword evidence="3 5" id="KW-0694">RNA-binding</keyword>
<dbReference type="RefSeq" id="WP_132495236.1">
    <property type="nucleotide sequence ID" value="NZ_JAWQER010000102.1"/>
</dbReference>
<dbReference type="PANTHER" id="PTHR34984:SF1">
    <property type="entry name" value="CARBON STORAGE REGULATOR"/>
    <property type="match status" value="1"/>
</dbReference>
<gene>
    <name evidence="5" type="primary">csrA</name>
    <name evidence="6" type="ORF">EC835_10237</name>
</gene>
<dbReference type="AlphaFoldDB" id="A0A4R3NPA4"/>
<comment type="caution">
    <text evidence="6">The sequence shown here is derived from an EMBL/GenBank/DDBJ whole genome shotgun (WGS) entry which is preliminary data.</text>
</comment>
<dbReference type="Proteomes" id="UP000295055">
    <property type="component" value="Unassembled WGS sequence"/>
</dbReference>
<dbReference type="NCBIfam" id="NF002469">
    <property type="entry name" value="PRK01712.1"/>
    <property type="match status" value="1"/>
</dbReference>
<dbReference type="PANTHER" id="PTHR34984">
    <property type="entry name" value="CARBON STORAGE REGULATOR"/>
    <property type="match status" value="1"/>
</dbReference>
<proteinExistence type="inferred from homology"/>
<evidence type="ECO:0000256" key="3">
    <source>
        <dbReference type="ARBA" id="ARBA00022884"/>
    </source>
</evidence>
<name>A0A4R3NPA4_9GAMM</name>
<keyword evidence="4 5" id="KW-0010">Activator</keyword>
<dbReference type="Pfam" id="PF02599">
    <property type="entry name" value="CsrA"/>
    <property type="match status" value="1"/>
</dbReference>
<accession>A0A4R3NPA4</accession>
<evidence type="ECO:0000313" key="6">
    <source>
        <dbReference type="EMBL" id="TCT36588.1"/>
    </source>
</evidence>
<evidence type="ECO:0000256" key="4">
    <source>
        <dbReference type="ARBA" id="ARBA00023159"/>
    </source>
</evidence>
<comment type="subunit">
    <text evidence="5">Homodimer; the beta-strands of each monomer intercalate to form a hydrophobic core, while the alpha-helices form wings that extend away from the core.</text>
</comment>
<dbReference type="FunFam" id="2.60.40.4380:FF:000001">
    <property type="entry name" value="Translational regulator CsrA"/>
    <property type="match status" value="1"/>
</dbReference>
<evidence type="ECO:0000256" key="2">
    <source>
        <dbReference type="ARBA" id="ARBA00022845"/>
    </source>
</evidence>
<keyword evidence="1 5" id="KW-0963">Cytoplasm</keyword>
<dbReference type="GO" id="GO:0045948">
    <property type="term" value="P:positive regulation of translational initiation"/>
    <property type="evidence" value="ECO:0007669"/>
    <property type="project" value="UniProtKB-UniRule"/>
</dbReference>
<dbReference type="Gene3D" id="2.60.40.4380">
    <property type="entry name" value="Translational regulator CsrA"/>
    <property type="match status" value="1"/>
</dbReference>
<dbReference type="GO" id="GO:0005829">
    <property type="term" value="C:cytosol"/>
    <property type="evidence" value="ECO:0007669"/>
    <property type="project" value="TreeGrafter"/>
</dbReference>
<dbReference type="EMBL" id="SMAS01000002">
    <property type="protein sequence ID" value="TCT36588.1"/>
    <property type="molecule type" value="Genomic_DNA"/>
</dbReference>
<dbReference type="InterPro" id="IPR036107">
    <property type="entry name" value="CsrA_sf"/>
</dbReference>
<keyword evidence="5" id="KW-0678">Repressor</keyword>
<comment type="similarity">
    <text evidence="5">Belongs to the CsrA/RsmA family.</text>
</comment>
<dbReference type="NCBIfam" id="TIGR00202">
    <property type="entry name" value="csrA"/>
    <property type="match status" value="1"/>
</dbReference>
<dbReference type="InterPro" id="IPR003751">
    <property type="entry name" value="CsrA"/>
</dbReference>
<reference evidence="6 7" key="1">
    <citation type="submission" date="2019-03" db="EMBL/GenBank/DDBJ databases">
        <title>Genomic analyses of the natural microbiome of Caenorhabditis elegans.</title>
        <authorList>
            <person name="Samuel B."/>
        </authorList>
    </citation>
    <scope>NUCLEOTIDE SEQUENCE [LARGE SCALE GENOMIC DNA]</scope>
    <source>
        <strain evidence="6 7">JUb102</strain>
    </source>
</reference>
<dbReference type="GO" id="GO:0006109">
    <property type="term" value="P:regulation of carbohydrate metabolic process"/>
    <property type="evidence" value="ECO:0007669"/>
    <property type="project" value="UniProtKB-UniRule"/>
</dbReference>
<dbReference type="OrthoDB" id="9809061at2"/>